<evidence type="ECO:0000313" key="3">
    <source>
        <dbReference type="Proteomes" id="UP001161247"/>
    </source>
</evidence>
<dbReference type="EMBL" id="OX459122">
    <property type="protein sequence ID" value="CAI9105540.1"/>
    <property type="molecule type" value="Genomic_DNA"/>
</dbReference>
<reference evidence="2" key="1">
    <citation type="submission" date="2023-03" db="EMBL/GenBank/DDBJ databases">
        <authorList>
            <person name="Julca I."/>
        </authorList>
    </citation>
    <scope>NUCLEOTIDE SEQUENCE</scope>
</reference>
<organism evidence="2 3">
    <name type="scientific">Oldenlandia corymbosa var. corymbosa</name>
    <dbReference type="NCBI Taxonomy" id="529605"/>
    <lineage>
        <taxon>Eukaryota</taxon>
        <taxon>Viridiplantae</taxon>
        <taxon>Streptophyta</taxon>
        <taxon>Embryophyta</taxon>
        <taxon>Tracheophyta</taxon>
        <taxon>Spermatophyta</taxon>
        <taxon>Magnoliopsida</taxon>
        <taxon>eudicotyledons</taxon>
        <taxon>Gunneridae</taxon>
        <taxon>Pentapetalae</taxon>
        <taxon>asterids</taxon>
        <taxon>lamiids</taxon>
        <taxon>Gentianales</taxon>
        <taxon>Rubiaceae</taxon>
        <taxon>Rubioideae</taxon>
        <taxon>Spermacoceae</taxon>
        <taxon>Hedyotis-Oldenlandia complex</taxon>
        <taxon>Oldenlandia</taxon>
    </lineage>
</organism>
<dbReference type="Proteomes" id="UP001161247">
    <property type="component" value="Chromosome 5"/>
</dbReference>
<evidence type="ECO:0000313" key="2">
    <source>
        <dbReference type="EMBL" id="CAI9105540.1"/>
    </source>
</evidence>
<evidence type="ECO:0000256" key="1">
    <source>
        <dbReference type="SAM" id="MobiDB-lite"/>
    </source>
</evidence>
<keyword evidence="3" id="KW-1185">Reference proteome</keyword>
<name>A0AAV1DEV2_OLDCO</name>
<gene>
    <name evidence="2" type="ORF">OLC1_LOCUS14215</name>
</gene>
<dbReference type="AlphaFoldDB" id="A0AAV1DEV2"/>
<proteinExistence type="predicted"/>
<accession>A0AAV1DEV2</accession>
<protein>
    <submittedName>
        <fullName evidence="2">OLC1v1004479C1</fullName>
    </submittedName>
</protein>
<sequence>MPKEAPKQTKHVWKAKTSNQQEDELEKTQDHHGPSTSGLSHEEKQSIPVDVMEQSPLIHIQSSRKRKMTKERLVSIIQENDKEPSLLDSWDIVELKNLQVDE</sequence>
<feature type="region of interest" description="Disordered" evidence="1">
    <location>
        <begin position="1"/>
        <end position="53"/>
    </location>
</feature>